<organism evidence="1 2">
    <name type="scientific">Bifidobacterium saguini DSM 23967</name>
    <dbReference type="NCBI Taxonomy" id="1437607"/>
    <lineage>
        <taxon>Bacteria</taxon>
        <taxon>Bacillati</taxon>
        <taxon>Actinomycetota</taxon>
        <taxon>Actinomycetes</taxon>
        <taxon>Bifidobacteriales</taxon>
        <taxon>Bifidobacteriaceae</taxon>
        <taxon>Bifidobacterium</taxon>
    </lineage>
</organism>
<reference evidence="1 2" key="1">
    <citation type="submission" date="2014-03" db="EMBL/GenBank/DDBJ databases">
        <title>Genomics of Bifidobacteria.</title>
        <authorList>
            <person name="Ventura M."/>
            <person name="Milani C."/>
            <person name="Lugli G.A."/>
        </authorList>
    </citation>
    <scope>NUCLEOTIDE SEQUENCE [LARGE SCALE GENOMIC DNA]</scope>
    <source>
        <strain evidence="1 2">DSM 23967</strain>
    </source>
</reference>
<name>A0A087DCF7_9BIFI</name>
<dbReference type="EMBL" id="JGZN01000006">
    <property type="protein sequence ID" value="KFI93207.1"/>
    <property type="molecule type" value="Genomic_DNA"/>
</dbReference>
<dbReference type="STRING" id="1437607.BISA_1373"/>
<dbReference type="RefSeq" id="WP_033890418.1">
    <property type="nucleotide sequence ID" value="NZ_JDUT01000003.1"/>
</dbReference>
<comment type="caution">
    <text evidence="1">The sequence shown here is derived from an EMBL/GenBank/DDBJ whole genome shotgun (WGS) entry which is preliminary data.</text>
</comment>
<dbReference type="AlphaFoldDB" id="A0A087DCF7"/>
<gene>
    <name evidence="1" type="ORF">BISA_1373</name>
</gene>
<evidence type="ECO:0000313" key="2">
    <source>
        <dbReference type="Proteomes" id="UP000029066"/>
    </source>
</evidence>
<accession>A0A087DCF7</accession>
<proteinExistence type="predicted"/>
<dbReference type="Proteomes" id="UP000029066">
    <property type="component" value="Unassembled WGS sequence"/>
</dbReference>
<sequence>MSRHYKIIKQGRTMTARTFLLPCLWLVETDCPAPRGYEGPILSLHRYGHAWGLSPSNAFKEADRQIGLSINEYEKWMEKEA</sequence>
<evidence type="ECO:0000313" key="1">
    <source>
        <dbReference type="EMBL" id="KFI93207.1"/>
    </source>
</evidence>
<protein>
    <submittedName>
        <fullName evidence="1">Uncharacterized protein</fullName>
    </submittedName>
</protein>